<evidence type="ECO:0000256" key="8">
    <source>
        <dbReference type="ARBA" id="ARBA00022777"/>
    </source>
</evidence>
<dbReference type="PROSITE" id="PS50927">
    <property type="entry name" value="BULB_LECTIN"/>
    <property type="match status" value="1"/>
</dbReference>
<evidence type="ECO:0000259" key="20">
    <source>
        <dbReference type="PROSITE" id="PS50927"/>
    </source>
</evidence>
<keyword evidence="23" id="KW-1185">Reference proteome</keyword>
<comment type="catalytic activity">
    <reaction evidence="14 16">
        <text>L-threonyl-[protein] + ATP = O-phospho-L-threonyl-[protein] + ADP + H(+)</text>
        <dbReference type="Rhea" id="RHEA:46608"/>
        <dbReference type="Rhea" id="RHEA-COMP:11060"/>
        <dbReference type="Rhea" id="RHEA-COMP:11605"/>
        <dbReference type="ChEBI" id="CHEBI:15378"/>
        <dbReference type="ChEBI" id="CHEBI:30013"/>
        <dbReference type="ChEBI" id="CHEBI:30616"/>
        <dbReference type="ChEBI" id="CHEBI:61977"/>
        <dbReference type="ChEBI" id="CHEBI:456216"/>
        <dbReference type="EC" id="2.7.11.1"/>
    </reaction>
</comment>
<dbReference type="AlphaFoldDB" id="A0AAN7ISX3"/>
<feature type="transmembrane region" description="Helical" evidence="17">
    <location>
        <begin position="450"/>
        <end position="474"/>
    </location>
</feature>
<feature type="signal peptide" evidence="18">
    <location>
        <begin position="1"/>
        <end position="24"/>
    </location>
</feature>
<dbReference type="GO" id="GO:0005524">
    <property type="term" value="F:ATP binding"/>
    <property type="evidence" value="ECO:0007669"/>
    <property type="project" value="UniProtKB-KW"/>
</dbReference>
<evidence type="ECO:0000256" key="15">
    <source>
        <dbReference type="ARBA" id="ARBA00048679"/>
    </source>
</evidence>
<dbReference type="SUPFAM" id="SSF56112">
    <property type="entry name" value="Protein kinase-like (PK-like)"/>
    <property type="match status" value="1"/>
</dbReference>
<evidence type="ECO:0000256" key="14">
    <source>
        <dbReference type="ARBA" id="ARBA00047899"/>
    </source>
</evidence>
<dbReference type="GO" id="GO:0004674">
    <property type="term" value="F:protein serine/threonine kinase activity"/>
    <property type="evidence" value="ECO:0007669"/>
    <property type="project" value="UniProtKB-KW"/>
</dbReference>
<dbReference type="FunFam" id="3.30.200.20:FF:000951">
    <property type="entry name" value="Uncharacterized protein"/>
    <property type="match status" value="1"/>
</dbReference>
<evidence type="ECO:0000313" key="23">
    <source>
        <dbReference type="Proteomes" id="UP001324115"/>
    </source>
</evidence>
<keyword evidence="7 16" id="KW-0547">Nucleotide-binding</keyword>
<keyword evidence="10 17" id="KW-1133">Transmembrane helix</keyword>
<comment type="subcellular location">
    <subcellularLocation>
        <location evidence="1">Cell membrane</location>
        <topology evidence="1">Single-pass type I membrane protein</topology>
    </subcellularLocation>
</comment>
<keyword evidence="6 18" id="KW-0732">Signal</keyword>
<dbReference type="Gene3D" id="3.30.200.20">
    <property type="entry name" value="Phosphorylase Kinase, domain 1"/>
    <property type="match status" value="1"/>
</dbReference>
<evidence type="ECO:0000259" key="21">
    <source>
        <dbReference type="PROSITE" id="PS50948"/>
    </source>
</evidence>
<dbReference type="PROSITE" id="PS50948">
    <property type="entry name" value="PAN"/>
    <property type="match status" value="1"/>
</dbReference>
<dbReference type="InterPro" id="IPR001480">
    <property type="entry name" value="Bulb-type_lectin_dom"/>
</dbReference>
<comment type="caution">
    <text evidence="22">The sequence shown here is derived from an EMBL/GenBank/DDBJ whole genome shotgun (WGS) entry which is preliminary data.</text>
</comment>
<keyword evidence="2" id="KW-1003">Cell membrane</keyword>
<evidence type="ECO:0000256" key="18">
    <source>
        <dbReference type="SAM" id="SignalP"/>
    </source>
</evidence>
<dbReference type="Pfam" id="PF01453">
    <property type="entry name" value="B_lectin"/>
    <property type="match status" value="1"/>
</dbReference>
<dbReference type="Gene3D" id="1.10.510.10">
    <property type="entry name" value="Transferase(Phosphotransferase) domain 1"/>
    <property type="match status" value="1"/>
</dbReference>
<dbReference type="GO" id="GO:0048544">
    <property type="term" value="P:recognition of pollen"/>
    <property type="evidence" value="ECO:0007669"/>
    <property type="project" value="InterPro"/>
</dbReference>
<protein>
    <recommendedName>
        <fullName evidence="16">Receptor-like serine/threonine-protein kinase</fullName>
        <ecNumber evidence="16">2.7.11.1</ecNumber>
    </recommendedName>
</protein>
<dbReference type="Pfam" id="PF07714">
    <property type="entry name" value="PK_Tyr_Ser-Thr"/>
    <property type="match status" value="1"/>
</dbReference>
<dbReference type="EC" id="2.7.11.1" evidence="16"/>
<evidence type="ECO:0000256" key="1">
    <source>
        <dbReference type="ARBA" id="ARBA00004251"/>
    </source>
</evidence>
<dbReference type="Pfam" id="PF08276">
    <property type="entry name" value="PAN_2"/>
    <property type="match status" value="1"/>
</dbReference>
<dbReference type="Pfam" id="PF00954">
    <property type="entry name" value="S_locus_glycop"/>
    <property type="match status" value="1"/>
</dbReference>
<name>A0AAN7ISX3_QUERU</name>
<evidence type="ECO:0000256" key="6">
    <source>
        <dbReference type="ARBA" id="ARBA00022729"/>
    </source>
</evidence>
<dbReference type="Pfam" id="PF11883">
    <property type="entry name" value="DUF3403"/>
    <property type="match status" value="1"/>
</dbReference>
<dbReference type="InterPro" id="IPR021820">
    <property type="entry name" value="S-locus_recpt_kinase_C"/>
</dbReference>
<dbReference type="FunFam" id="2.90.10.10:FF:000002">
    <property type="entry name" value="Serine/threonine-protein kinase"/>
    <property type="match status" value="1"/>
</dbReference>
<evidence type="ECO:0000256" key="12">
    <source>
        <dbReference type="ARBA" id="ARBA00023157"/>
    </source>
</evidence>
<dbReference type="InterPro" id="IPR024171">
    <property type="entry name" value="SRK-like_kinase"/>
</dbReference>
<keyword evidence="8 16" id="KW-0418">Kinase</keyword>
<feature type="chain" id="PRO_5042954974" description="Receptor-like serine/threonine-protein kinase" evidence="18">
    <location>
        <begin position="25"/>
        <end position="855"/>
    </location>
</feature>
<dbReference type="InterPro" id="IPR000858">
    <property type="entry name" value="S_locus_glycoprot_dom"/>
</dbReference>
<evidence type="ECO:0000313" key="22">
    <source>
        <dbReference type="EMBL" id="KAK4592943.1"/>
    </source>
</evidence>
<proteinExistence type="inferred from homology"/>
<dbReference type="PANTHER" id="PTHR27002:SF812">
    <property type="entry name" value="RECEPTOR-LIKE SERINE_THREONINE-PROTEIN KINASE"/>
    <property type="match status" value="1"/>
</dbReference>
<feature type="domain" description="Bulb-type lectin" evidence="20">
    <location>
        <begin position="29"/>
        <end position="157"/>
    </location>
</feature>
<keyword evidence="4 16" id="KW-0808">Transferase</keyword>
<dbReference type="GO" id="GO:0005886">
    <property type="term" value="C:plasma membrane"/>
    <property type="evidence" value="ECO:0007669"/>
    <property type="project" value="UniProtKB-SubCell"/>
</dbReference>
<evidence type="ECO:0000256" key="10">
    <source>
        <dbReference type="ARBA" id="ARBA00022989"/>
    </source>
</evidence>
<dbReference type="InterPro" id="IPR001245">
    <property type="entry name" value="Ser-Thr/Tyr_kinase_cat_dom"/>
</dbReference>
<dbReference type="SMART" id="SM00473">
    <property type="entry name" value="PAN_AP"/>
    <property type="match status" value="1"/>
</dbReference>
<evidence type="ECO:0000256" key="17">
    <source>
        <dbReference type="SAM" id="Phobius"/>
    </source>
</evidence>
<dbReference type="InterPro" id="IPR003609">
    <property type="entry name" value="Pan_app"/>
</dbReference>
<keyword evidence="12" id="KW-1015">Disulfide bond</keyword>
<dbReference type="InterPro" id="IPR036426">
    <property type="entry name" value="Bulb-type_lectin_dom_sf"/>
</dbReference>
<dbReference type="EMBL" id="JAXUIC010000004">
    <property type="protein sequence ID" value="KAK4592943.1"/>
    <property type="molecule type" value="Genomic_DNA"/>
</dbReference>
<dbReference type="InterPro" id="IPR011009">
    <property type="entry name" value="Kinase-like_dom_sf"/>
</dbReference>
<dbReference type="CDD" id="cd14066">
    <property type="entry name" value="STKc_IRAK"/>
    <property type="match status" value="1"/>
</dbReference>
<dbReference type="PROSITE" id="PS50011">
    <property type="entry name" value="PROTEIN_KINASE_DOM"/>
    <property type="match status" value="1"/>
</dbReference>
<dbReference type="FunFam" id="1.10.510.10:FF:000060">
    <property type="entry name" value="G-type lectin S-receptor-like serine/threonine-protein kinase"/>
    <property type="match status" value="1"/>
</dbReference>
<dbReference type="SUPFAM" id="SSF51110">
    <property type="entry name" value="alpha-D-mannose-specific plant lectins"/>
    <property type="match status" value="1"/>
</dbReference>
<accession>A0AAN7ISX3</accession>
<dbReference type="SMART" id="SM00220">
    <property type="entry name" value="S_TKc"/>
    <property type="match status" value="1"/>
</dbReference>
<comment type="similarity">
    <text evidence="16">Belongs to the protein kinase superfamily. Ser/Thr protein kinase family.</text>
</comment>
<evidence type="ECO:0000256" key="3">
    <source>
        <dbReference type="ARBA" id="ARBA00022527"/>
    </source>
</evidence>
<dbReference type="PROSITE" id="PS00108">
    <property type="entry name" value="PROTEIN_KINASE_ST"/>
    <property type="match status" value="1"/>
</dbReference>
<evidence type="ECO:0000259" key="19">
    <source>
        <dbReference type="PROSITE" id="PS50011"/>
    </source>
</evidence>
<dbReference type="CDD" id="cd01098">
    <property type="entry name" value="PAN_AP_plant"/>
    <property type="match status" value="1"/>
</dbReference>
<feature type="domain" description="Apple" evidence="21">
    <location>
        <begin position="351"/>
        <end position="436"/>
    </location>
</feature>
<dbReference type="Proteomes" id="UP001324115">
    <property type="component" value="Unassembled WGS sequence"/>
</dbReference>
<dbReference type="PANTHER" id="PTHR27002">
    <property type="entry name" value="RECEPTOR-LIKE SERINE/THREONINE-PROTEIN KINASE SD1-8"/>
    <property type="match status" value="1"/>
</dbReference>
<sequence length="855" mass="96280">MLTNTRNPWLFSVLLLILSYYIECFSTAGDTLSAAESLSVSESLVSQGSIFELGFFKPGTSSNIYLGIWYKKFDVMVKDISIVWVANRENPLTDPSSSRLELSEDGNLVLLDRSSKKPYWSTNLAFPMSNSTEAIIGGDGNFVLRDRYNLSTIFWESFDHPTDTLLPGGKLRIDKITGKSKQLISWKNSEDPAPGMFSFGLDPNGGSQYVLEWNRSQSYWSSGIWNGRFFNLAPEMKQNSIFNYTFVSNENESYFTYSLNNSTFIPSRFVINISGMIQQQMWLAGHCNWNISWFQPRQKSNVYALCGAFGMSYENVSNPCQCLQGFEPFSVKDTKLYDWSGGCVRKSSLQCEDSMNTNGERDWFLKKSNVRLPVNSKVNLTGSATTCELVCMKNCSCAAYAYNSSSGCMIWEGPLLNLQQLSDGGEAGQDIYLRLSASEHRSTSLRGNKWNVWVIVSVLLPATALLSWLCIWFLSKGKVKPKGEKDSSNDLRLFDFSAEIHAINDASNTKDCLKKRGKKDVELPLFSYESVSATTNNFSDANKLGEGGFGPVYKGKLLKGQEIAVKMLSKRSGQGLEEFRNEITLIAKLQHRNLVRLLGCCIELDENILIYEYMPNRSLDFFLFDPTKKQTLDWRARFQIIEGVAQGLLYLHHYSRVRIIHRDLKPSNILLDNEMNPKISDFGLARMFGANETQANTNRIVGTYGYMSPEYAVEGLFSMKSDVFSFGVLLLDIVSGKKNTGFYNSASLNLLAYAWELWRYDRSLELMDPTIGYPSSTSIMLRFINIGLLCVQESLSDRPTMSNVVSWLSNEHVPLPTPKQPAFTTGRNMMDTNTLTTSAANCSINNITVSIMEAR</sequence>
<dbReference type="InterPro" id="IPR008271">
    <property type="entry name" value="Ser/Thr_kinase_AS"/>
</dbReference>
<dbReference type="SMART" id="SM00108">
    <property type="entry name" value="B_lectin"/>
    <property type="match status" value="1"/>
</dbReference>
<evidence type="ECO:0000256" key="2">
    <source>
        <dbReference type="ARBA" id="ARBA00022475"/>
    </source>
</evidence>
<evidence type="ECO:0000256" key="4">
    <source>
        <dbReference type="ARBA" id="ARBA00022679"/>
    </source>
</evidence>
<keyword evidence="3 16" id="KW-0723">Serine/threonine-protein kinase</keyword>
<keyword evidence="5 17" id="KW-0812">Transmembrane</keyword>
<evidence type="ECO:0000256" key="7">
    <source>
        <dbReference type="ARBA" id="ARBA00022741"/>
    </source>
</evidence>
<dbReference type="Gene3D" id="2.90.10.10">
    <property type="entry name" value="Bulb-type lectin domain"/>
    <property type="match status" value="1"/>
</dbReference>
<keyword evidence="13" id="KW-0325">Glycoprotein</keyword>
<dbReference type="CDD" id="cd00028">
    <property type="entry name" value="B_lectin"/>
    <property type="match status" value="1"/>
</dbReference>
<reference evidence="22 23" key="1">
    <citation type="journal article" date="2023" name="G3 (Bethesda)">
        <title>A haplotype-resolved chromosome-scale genome for Quercus rubra L. provides insights into the genetics of adaptive traits for red oak species.</title>
        <authorList>
            <person name="Kapoor B."/>
            <person name="Jenkins J."/>
            <person name="Schmutz J."/>
            <person name="Zhebentyayeva T."/>
            <person name="Kuelheim C."/>
            <person name="Coggeshall M."/>
            <person name="Heim C."/>
            <person name="Lasky J.R."/>
            <person name="Leites L."/>
            <person name="Islam-Faridi N."/>
            <person name="Romero-Severson J."/>
            <person name="DeLeo V.L."/>
            <person name="Lucas S.M."/>
            <person name="Lazic D."/>
            <person name="Gailing O."/>
            <person name="Carlson J."/>
            <person name="Staton M."/>
        </authorList>
    </citation>
    <scope>NUCLEOTIDE SEQUENCE [LARGE SCALE GENOMIC DNA]</scope>
    <source>
        <strain evidence="22">Pseudo-F2</strain>
    </source>
</reference>
<dbReference type="PIRSF" id="PIRSF000641">
    <property type="entry name" value="SRK"/>
    <property type="match status" value="1"/>
</dbReference>
<evidence type="ECO:0000256" key="9">
    <source>
        <dbReference type="ARBA" id="ARBA00022840"/>
    </source>
</evidence>
<dbReference type="InterPro" id="IPR000719">
    <property type="entry name" value="Prot_kinase_dom"/>
</dbReference>
<keyword evidence="11 17" id="KW-0472">Membrane</keyword>
<evidence type="ECO:0000256" key="5">
    <source>
        <dbReference type="ARBA" id="ARBA00022692"/>
    </source>
</evidence>
<feature type="domain" description="Protein kinase" evidence="19">
    <location>
        <begin position="538"/>
        <end position="815"/>
    </location>
</feature>
<evidence type="ECO:0000256" key="11">
    <source>
        <dbReference type="ARBA" id="ARBA00023136"/>
    </source>
</evidence>
<organism evidence="22 23">
    <name type="scientific">Quercus rubra</name>
    <name type="common">Northern red oak</name>
    <name type="synonym">Quercus borealis</name>
    <dbReference type="NCBI Taxonomy" id="3512"/>
    <lineage>
        <taxon>Eukaryota</taxon>
        <taxon>Viridiplantae</taxon>
        <taxon>Streptophyta</taxon>
        <taxon>Embryophyta</taxon>
        <taxon>Tracheophyta</taxon>
        <taxon>Spermatophyta</taxon>
        <taxon>Magnoliopsida</taxon>
        <taxon>eudicotyledons</taxon>
        <taxon>Gunneridae</taxon>
        <taxon>Pentapetalae</taxon>
        <taxon>rosids</taxon>
        <taxon>fabids</taxon>
        <taxon>Fagales</taxon>
        <taxon>Fagaceae</taxon>
        <taxon>Quercus</taxon>
    </lineage>
</organism>
<evidence type="ECO:0000256" key="16">
    <source>
        <dbReference type="PIRNR" id="PIRNR000641"/>
    </source>
</evidence>
<keyword evidence="9 16" id="KW-0067">ATP-binding</keyword>
<evidence type="ECO:0000256" key="13">
    <source>
        <dbReference type="ARBA" id="ARBA00023180"/>
    </source>
</evidence>
<gene>
    <name evidence="22" type="ORF">RGQ29_017186</name>
</gene>
<comment type="catalytic activity">
    <reaction evidence="15 16">
        <text>L-seryl-[protein] + ATP = O-phospho-L-seryl-[protein] + ADP + H(+)</text>
        <dbReference type="Rhea" id="RHEA:17989"/>
        <dbReference type="Rhea" id="RHEA-COMP:9863"/>
        <dbReference type="Rhea" id="RHEA-COMP:11604"/>
        <dbReference type="ChEBI" id="CHEBI:15378"/>
        <dbReference type="ChEBI" id="CHEBI:29999"/>
        <dbReference type="ChEBI" id="CHEBI:30616"/>
        <dbReference type="ChEBI" id="CHEBI:83421"/>
        <dbReference type="ChEBI" id="CHEBI:456216"/>
        <dbReference type="EC" id="2.7.11.1"/>
    </reaction>
</comment>